<dbReference type="Gene3D" id="3.40.50.2020">
    <property type="match status" value="1"/>
</dbReference>
<sequence length="274" mass="30735">MTLNCIDVKTDSTNRTKPSMNFNLSHCFAVLTGLLGKTAHPCALCYSPGSNGICDRCRQHYLHDQSLRCHCCGNSLPHSAPDPNFLLCGECLEHTPSFDETVVAVNYEPPLDQLVHLLKFQYRLALAPLMGKLIYQATVKSGRSSGLRPDFIIAVPLGKTRLIERGFNQSHEIAKKLAKLMKIPLLSDLVYRNRETEKQSTVSFQERKKNVHNAFDLAETGRFSIKEKHIGIVDDVMTTGHTLEEIARLLKKSGAKRVTNFVFARTLPKTLQEN</sequence>
<dbReference type="PANTHER" id="PTHR47505">
    <property type="entry name" value="DNA UTILIZATION PROTEIN YHGH"/>
    <property type="match status" value="1"/>
</dbReference>
<comment type="similarity">
    <text evidence="1">Belongs to the ComF/GntX family.</text>
</comment>
<feature type="domain" description="Phosphoribosyltransferase" evidence="2">
    <location>
        <begin position="173"/>
        <end position="264"/>
    </location>
</feature>
<dbReference type="SUPFAM" id="SSF53271">
    <property type="entry name" value="PRTase-like"/>
    <property type="match status" value="1"/>
</dbReference>
<evidence type="ECO:0000313" key="3">
    <source>
        <dbReference type="EMBL" id="EEO28868.2"/>
    </source>
</evidence>
<dbReference type="HOGENOM" id="CLU_054549_0_0_4"/>
<reference evidence="3" key="1">
    <citation type="submission" date="2011-10" db="EMBL/GenBank/DDBJ databases">
        <title>The Genome Sequence of Oxalobacter formigenes HOxBLS.</title>
        <authorList>
            <consortium name="The Broad Institute Genome Sequencing Platform"/>
            <person name="Earl A."/>
            <person name="Ward D."/>
            <person name="Feldgarden M."/>
            <person name="Gevers D."/>
            <person name="Allison M.J."/>
            <person name="Humphrey S."/>
            <person name="Young S.K."/>
            <person name="Zeng Q."/>
            <person name="Gargeya S."/>
            <person name="Fitzgerald M."/>
            <person name="Haas B."/>
            <person name="Abouelleil A."/>
            <person name="Alvarado L."/>
            <person name="Arachchi H.M."/>
            <person name="Berlin A."/>
            <person name="Brown A."/>
            <person name="Chapman S.B."/>
            <person name="Chen Z."/>
            <person name="Dunbar C."/>
            <person name="Freedman E."/>
            <person name="Gearin G."/>
            <person name="Goldberg J."/>
            <person name="Griggs A."/>
            <person name="Gujja S."/>
            <person name="Heiman D."/>
            <person name="Howarth C."/>
            <person name="Larson L."/>
            <person name="Lui A."/>
            <person name="MacDonald P.J.P."/>
            <person name="Montmayeur A."/>
            <person name="Murphy C."/>
            <person name="Neiman D."/>
            <person name="Pearson M."/>
            <person name="Priest M."/>
            <person name="Roberts A."/>
            <person name="Saif S."/>
            <person name="Shea T."/>
            <person name="Shenoy N."/>
            <person name="Sisk P."/>
            <person name="Stolte C."/>
            <person name="Sykes S."/>
            <person name="Wortman J."/>
            <person name="Nusbaum C."/>
            <person name="Birren B."/>
        </authorList>
    </citation>
    <scope>NUCLEOTIDE SEQUENCE [LARGE SCALE GENOMIC DNA]</scope>
    <source>
        <strain evidence="3">HOxBLS</strain>
    </source>
</reference>
<evidence type="ECO:0000313" key="4">
    <source>
        <dbReference type="Proteomes" id="UP000003973"/>
    </source>
</evidence>
<dbReference type="Proteomes" id="UP000003973">
    <property type="component" value="Unassembled WGS sequence"/>
</dbReference>
<dbReference type="Pfam" id="PF00156">
    <property type="entry name" value="Pribosyltran"/>
    <property type="match status" value="1"/>
</dbReference>
<dbReference type="InterPro" id="IPR029057">
    <property type="entry name" value="PRTase-like"/>
</dbReference>
<gene>
    <name evidence="3" type="ORF">OFAG_02021</name>
</gene>
<dbReference type="CDD" id="cd06223">
    <property type="entry name" value="PRTases_typeI"/>
    <property type="match status" value="1"/>
</dbReference>
<organism evidence="3 4">
    <name type="scientific">Oxalobacter paraformigenes</name>
    <dbReference type="NCBI Taxonomy" id="556268"/>
    <lineage>
        <taxon>Bacteria</taxon>
        <taxon>Pseudomonadati</taxon>
        <taxon>Pseudomonadota</taxon>
        <taxon>Betaproteobacteria</taxon>
        <taxon>Burkholderiales</taxon>
        <taxon>Oxalobacteraceae</taxon>
        <taxon>Oxalobacter</taxon>
    </lineage>
</organism>
<accession>C3X6N2</accession>
<dbReference type="EMBL" id="ACDP02000004">
    <property type="protein sequence ID" value="EEO28868.2"/>
    <property type="molecule type" value="Genomic_DNA"/>
</dbReference>
<dbReference type="eggNOG" id="COG1040">
    <property type="taxonomic scope" value="Bacteria"/>
</dbReference>
<evidence type="ECO:0000256" key="1">
    <source>
        <dbReference type="ARBA" id="ARBA00008007"/>
    </source>
</evidence>
<protein>
    <submittedName>
        <fullName evidence="3">ComF family protein</fullName>
    </submittedName>
</protein>
<keyword evidence="4" id="KW-1185">Reference proteome</keyword>
<name>C3X6N2_9BURK</name>
<comment type="caution">
    <text evidence="3">The sequence shown here is derived from an EMBL/GenBank/DDBJ whole genome shotgun (WGS) entry which is preliminary data.</text>
</comment>
<dbReference type="InterPro" id="IPR000836">
    <property type="entry name" value="PRTase_dom"/>
</dbReference>
<dbReference type="InterPro" id="IPR051910">
    <property type="entry name" value="ComF/GntX_DNA_util-trans"/>
</dbReference>
<dbReference type="PANTHER" id="PTHR47505:SF1">
    <property type="entry name" value="DNA UTILIZATION PROTEIN YHGH"/>
    <property type="match status" value="1"/>
</dbReference>
<evidence type="ECO:0000259" key="2">
    <source>
        <dbReference type="Pfam" id="PF00156"/>
    </source>
</evidence>
<dbReference type="AlphaFoldDB" id="C3X6N2"/>
<proteinExistence type="inferred from homology"/>